<evidence type="ECO:0000313" key="6">
    <source>
        <dbReference type="Proteomes" id="UP000247810"/>
    </source>
</evidence>
<feature type="compositionally biased region" description="Basic and acidic residues" evidence="4">
    <location>
        <begin position="79"/>
        <end position="112"/>
    </location>
</feature>
<dbReference type="Proteomes" id="UP000247810">
    <property type="component" value="Unassembled WGS sequence"/>
</dbReference>
<dbReference type="InterPro" id="IPR013633">
    <property type="entry name" value="NRDE-2"/>
</dbReference>
<evidence type="ECO:0000313" key="5">
    <source>
        <dbReference type="EMBL" id="PYH89673.1"/>
    </source>
</evidence>
<feature type="compositionally biased region" description="Basic and acidic residues" evidence="4">
    <location>
        <begin position="41"/>
        <end position="57"/>
    </location>
</feature>
<reference evidence="5 6" key="1">
    <citation type="submission" date="2018-02" db="EMBL/GenBank/DDBJ databases">
        <title>The genomes of Aspergillus section Nigri reveals drivers in fungal speciation.</title>
        <authorList>
            <consortium name="DOE Joint Genome Institute"/>
            <person name="Vesth T.C."/>
            <person name="Nybo J."/>
            <person name="Theobald S."/>
            <person name="Brandl J."/>
            <person name="Frisvad J.C."/>
            <person name="Nielsen K.F."/>
            <person name="Lyhne E.K."/>
            <person name="Kogle M.E."/>
            <person name="Kuo A."/>
            <person name="Riley R."/>
            <person name="Clum A."/>
            <person name="Nolan M."/>
            <person name="Lipzen A."/>
            <person name="Salamov A."/>
            <person name="Henrissat B."/>
            <person name="Wiebenga A."/>
            <person name="De vries R.P."/>
            <person name="Grigoriev I.V."/>
            <person name="Mortensen U.H."/>
            <person name="Andersen M.R."/>
            <person name="Baker S.E."/>
        </authorList>
    </citation>
    <scope>NUCLEOTIDE SEQUENCE [LARGE SCALE GENOMIC DNA]</scope>
    <source>
        <strain evidence="5 6">CBS 707.79</strain>
    </source>
</reference>
<proteinExistence type="inferred from homology"/>
<organism evidence="5 6">
    <name type="scientific">Aspergillus ellipticus CBS 707.79</name>
    <dbReference type="NCBI Taxonomy" id="1448320"/>
    <lineage>
        <taxon>Eukaryota</taxon>
        <taxon>Fungi</taxon>
        <taxon>Dikarya</taxon>
        <taxon>Ascomycota</taxon>
        <taxon>Pezizomycotina</taxon>
        <taxon>Eurotiomycetes</taxon>
        <taxon>Eurotiomycetidae</taxon>
        <taxon>Eurotiales</taxon>
        <taxon>Aspergillaceae</taxon>
        <taxon>Aspergillus</taxon>
        <taxon>Aspergillus subgen. Circumdati</taxon>
    </lineage>
</organism>
<dbReference type="EMBL" id="KZ826017">
    <property type="protein sequence ID" value="PYH89673.1"/>
    <property type="molecule type" value="Genomic_DNA"/>
</dbReference>
<dbReference type="VEuPathDB" id="FungiDB:BO71DRAFT_434558"/>
<keyword evidence="3" id="KW-0539">Nucleus</keyword>
<dbReference type="AlphaFoldDB" id="A0A319DF32"/>
<protein>
    <submittedName>
        <fullName evidence="5">DUF1740-domain-containing protein</fullName>
    </submittedName>
</protein>
<gene>
    <name evidence="5" type="ORF">BO71DRAFT_434558</name>
</gene>
<evidence type="ECO:0000256" key="3">
    <source>
        <dbReference type="ARBA" id="ARBA00023242"/>
    </source>
</evidence>
<dbReference type="PANTHER" id="PTHR13471:SF0">
    <property type="entry name" value="NUCLEAR EXOSOME REGULATOR NRDE2"/>
    <property type="match status" value="1"/>
</dbReference>
<dbReference type="GO" id="GO:0031048">
    <property type="term" value="P:regulatory ncRNA-mediated heterochromatin formation"/>
    <property type="evidence" value="ECO:0007669"/>
    <property type="project" value="TreeGrafter"/>
</dbReference>
<evidence type="ECO:0000256" key="4">
    <source>
        <dbReference type="SAM" id="MobiDB-lite"/>
    </source>
</evidence>
<feature type="compositionally biased region" description="Basic residues" evidence="4">
    <location>
        <begin position="59"/>
        <end position="78"/>
    </location>
</feature>
<feature type="region of interest" description="Disordered" evidence="4">
    <location>
        <begin position="265"/>
        <end position="295"/>
    </location>
</feature>
<comment type="similarity">
    <text evidence="2">Belongs to the NRDE2 family.</text>
</comment>
<dbReference type="GO" id="GO:1902369">
    <property type="term" value="P:negative regulation of RNA catabolic process"/>
    <property type="evidence" value="ECO:0007669"/>
    <property type="project" value="TreeGrafter"/>
</dbReference>
<feature type="compositionally biased region" description="Polar residues" evidence="4">
    <location>
        <begin position="1"/>
        <end position="17"/>
    </location>
</feature>
<name>A0A319DF32_9EURO</name>
<sequence>MLCSSCLTSRSMDSSASQEKKSIPRFASFKPRPTPPSAADRPPERPSRDTSDRDVKASHQSKHRSRHRSHHDRSRSRERRSEHREHRDYKERCERREPRRSDREASHRREPVPEYPRTSPSDRPVKQTPEEVSDLYIIDTKGDRYNVIYGTLHRYSIPNYHRVGRGSVLGLPPRYKIDRESAVEDKLVIRDETRRTEKSRAKAKSILSGLAKQKSRLLRIRTESLLETTLNHSDDYIPLSVSSKGKRLDILELNSDDEKHAYRSIHGKAKPDEDLPSDVEAISGTDSEDGIRGDPDEEIKQHNAELSRMVKQHPTDVSAWLRLVEHQDSLLLGSDRESSSLTYAEKQSLADIKVSLYEKALKGVGQRPDRDRLLLGLLEEGAKLWDTKKLSAKWRSVLKANSQFISLWVKYLDFRQTQFLDFTYERCLATFLECLKLNQSAPDKPEMVQVHMYLFLRLTLFMREAGFTEHAAALWQGILELTFFQPESPGASGDPRELMSAFLEFWESEVARIGEVGAKGWKSGGNVLQNPPTEKPRFRLDPQSLFTSWTPYEKERIINARLPARSTDDSEEDDPYRVIIASDLDEILALLPSIASVESFGTTSLWNGDSFLRNELTSNFYSTLEDWLPSVAADTEPTATSPVLFPHQNFITTIDTLFADPEKWFSALKTWRCATLDSQSDVDPGWVRRSLRLLVEANPRNDDLAECALAVEFACNPKDAKKYAKSLLKKRSSSLRLYNAYALMEHRSGNHTAADHVWATSLSMSKTFSDRDRVDSVIVWQTWIWELLAASNISHASHLLISIPHSSVDVKAFPDVSSQRSFSPTSLLKVQSYLCDSQESVLANKKASAFVASTDCLAILAYLTNSQDLSKALEAYSSATNRLASVPDQSDPFIPFTRELLHQSRARLLYHHIRTSNTYKPSQIRTLLSESISLFRHNTIFLSLFAWNESRFRIDERVRDTIRDITTTTTPTPTTNKNNHHLSTTQVPVTSHLFSIYTELDRPVYAGSTLHSVRAGFERAIGDQDPSSRSAARSSITLWKLYILFELSRTEIQRAKDVFYRGMRACPWSKELLMLAFSHLRADIIHEKYPRDSRKGDGMGFNELRHVYNVLVEKEFRIHVDVEGDLDEIVAQMEQKSFSRGLPINMPEDADSEDERMEG</sequence>
<dbReference type="PANTHER" id="PTHR13471">
    <property type="entry name" value="TETRATRICOPEPTIDE-LIKE HELICAL"/>
    <property type="match status" value="1"/>
</dbReference>
<feature type="region of interest" description="Disordered" evidence="4">
    <location>
        <begin position="1"/>
        <end position="131"/>
    </location>
</feature>
<evidence type="ECO:0000256" key="1">
    <source>
        <dbReference type="ARBA" id="ARBA00004123"/>
    </source>
</evidence>
<accession>A0A319DF32</accession>
<keyword evidence="6" id="KW-1185">Reference proteome</keyword>
<dbReference type="STRING" id="1448320.A0A319DF32"/>
<dbReference type="GO" id="GO:0071013">
    <property type="term" value="C:catalytic step 2 spliceosome"/>
    <property type="evidence" value="ECO:0007669"/>
    <property type="project" value="TreeGrafter"/>
</dbReference>
<evidence type="ECO:0000256" key="2">
    <source>
        <dbReference type="ARBA" id="ARBA00009265"/>
    </source>
</evidence>
<dbReference type="Pfam" id="PF08424">
    <property type="entry name" value="NRDE-2"/>
    <property type="match status" value="1"/>
</dbReference>
<dbReference type="OrthoDB" id="297219at2759"/>
<comment type="subcellular location">
    <subcellularLocation>
        <location evidence="1">Nucleus</location>
    </subcellularLocation>
</comment>